<reference evidence="10 11" key="1">
    <citation type="submission" date="2020-04" db="EMBL/GenBank/DDBJ databases">
        <authorList>
            <person name="Klaysubun C."/>
            <person name="Duangmal K."/>
            <person name="Lipun K."/>
        </authorList>
    </citation>
    <scope>NUCLEOTIDE SEQUENCE [LARGE SCALE GENOMIC DNA]</scope>
    <source>
        <strain evidence="10 11">K10HN5</strain>
    </source>
</reference>
<dbReference type="Gene3D" id="3.40.50.300">
    <property type="entry name" value="P-loop containing nucleotide triphosphate hydrolases"/>
    <property type="match status" value="2"/>
</dbReference>
<evidence type="ECO:0000256" key="4">
    <source>
        <dbReference type="ARBA" id="ARBA00022737"/>
    </source>
</evidence>
<organism evidence="10 11">
    <name type="scientific">Pseudonocardia acidicola</name>
    <dbReference type="NCBI Taxonomy" id="2724939"/>
    <lineage>
        <taxon>Bacteria</taxon>
        <taxon>Bacillati</taxon>
        <taxon>Actinomycetota</taxon>
        <taxon>Actinomycetes</taxon>
        <taxon>Pseudonocardiales</taxon>
        <taxon>Pseudonocardiaceae</taxon>
        <taxon>Pseudonocardia</taxon>
    </lineage>
</organism>
<dbReference type="CDD" id="cd03216">
    <property type="entry name" value="ABC_Carb_Monos_I"/>
    <property type="match status" value="1"/>
</dbReference>
<sequence>MTGIEKAFAGTPVLRGVDFTLAHGEVHALAGGNGAGKSTLMKILQGVHRPDAGTIRVGGRPVEFGAPADAEAAGIGMVFQEFSLVPTLTVARNVFLNHEPRRFGLIDDRAMVRRAGEILAGMGVDLDPTASLHTLSTGYWQLTEIAKALALDAKVLIMDEPTASLTKSESEALFALIERLKGQGVSIVYISHRMEEIYQICDRITVLRDGGVVLTAALADLTPERIVEAIVGRRMENALEWHERPAPAETGTPVLEVRNLTAANGVTDMSFSLYAGEILGLAGLMGSGRTELAKLVFGIDRPESGEILLRGEPAGITNPRIAIAKGIALVPEDRRRQGLVLEHAVRDNLLLPVLGGLTRGGVVDDKRGDNLAARLIERLQITLSSPKRPVRLLSGGNQQKVVIGKWLGREPDVLILDEPTAGVDIGTKTEIIARIRELADAGKAVIVISSELAELLAVSDRVLVLRRGTVTADLDRRDIADEESLQLAVQGV</sequence>
<dbReference type="Pfam" id="PF00005">
    <property type="entry name" value="ABC_tran"/>
    <property type="match status" value="2"/>
</dbReference>
<keyword evidence="7" id="KW-1278">Translocase</keyword>
<dbReference type="GO" id="GO:0005524">
    <property type="term" value="F:ATP binding"/>
    <property type="evidence" value="ECO:0007669"/>
    <property type="project" value="UniProtKB-KW"/>
</dbReference>
<dbReference type="CDD" id="cd03215">
    <property type="entry name" value="ABC_Carb_Monos_II"/>
    <property type="match status" value="1"/>
</dbReference>
<dbReference type="InterPro" id="IPR027417">
    <property type="entry name" value="P-loop_NTPase"/>
</dbReference>
<protein>
    <submittedName>
        <fullName evidence="10">Sugar ABC transporter ATP-binding protein</fullName>
    </submittedName>
</protein>
<keyword evidence="11" id="KW-1185">Reference proteome</keyword>
<proteinExistence type="predicted"/>
<dbReference type="PROSITE" id="PS50893">
    <property type="entry name" value="ABC_TRANSPORTER_2"/>
    <property type="match status" value="2"/>
</dbReference>
<evidence type="ECO:0000256" key="8">
    <source>
        <dbReference type="ARBA" id="ARBA00023136"/>
    </source>
</evidence>
<evidence type="ECO:0000256" key="7">
    <source>
        <dbReference type="ARBA" id="ARBA00022967"/>
    </source>
</evidence>
<gene>
    <name evidence="10" type="ORF">HF526_15965</name>
</gene>
<dbReference type="SUPFAM" id="SSF52540">
    <property type="entry name" value="P-loop containing nucleoside triphosphate hydrolases"/>
    <property type="match status" value="2"/>
</dbReference>
<dbReference type="PROSITE" id="PS00211">
    <property type="entry name" value="ABC_TRANSPORTER_1"/>
    <property type="match status" value="1"/>
</dbReference>
<dbReference type="PANTHER" id="PTHR43790">
    <property type="entry name" value="CARBOHYDRATE TRANSPORT ATP-BINDING PROTEIN MG119-RELATED"/>
    <property type="match status" value="1"/>
</dbReference>
<name>A0ABX1SD18_9PSEU</name>
<feature type="domain" description="ABC transporter" evidence="9">
    <location>
        <begin position="233"/>
        <end position="492"/>
    </location>
</feature>
<evidence type="ECO:0000313" key="11">
    <source>
        <dbReference type="Proteomes" id="UP000820669"/>
    </source>
</evidence>
<evidence type="ECO:0000259" key="9">
    <source>
        <dbReference type="PROSITE" id="PS50893"/>
    </source>
</evidence>
<dbReference type="Proteomes" id="UP000820669">
    <property type="component" value="Unassembled WGS sequence"/>
</dbReference>
<evidence type="ECO:0000256" key="6">
    <source>
        <dbReference type="ARBA" id="ARBA00022840"/>
    </source>
</evidence>
<evidence type="ECO:0000313" key="10">
    <source>
        <dbReference type="EMBL" id="NMH98789.1"/>
    </source>
</evidence>
<dbReference type="InterPro" id="IPR003439">
    <property type="entry name" value="ABC_transporter-like_ATP-bd"/>
</dbReference>
<feature type="domain" description="ABC transporter" evidence="9">
    <location>
        <begin position="1"/>
        <end position="234"/>
    </location>
</feature>
<dbReference type="InterPro" id="IPR050107">
    <property type="entry name" value="ABC_carbohydrate_import_ATPase"/>
</dbReference>
<keyword evidence="5" id="KW-0547">Nucleotide-binding</keyword>
<dbReference type="EMBL" id="JAAXLA010000027">
    <property type="protein sequence ID" value="NMH98789.1"/>
    <property type="molecule type" value="Genomic_DNA"/>
</dbReference>
<evidence type="ECO:0000256" key="2">
    <source>
        <dbReference type="ARBA" id="ARBA00022475"/>
    </source>
</evidence>
<comment type="caution">
    <text evidence="10">The sequence shown here is derived from an EMBL/GenBank/DDBJ whole genome shotgun (WGS) entry which is preliminary data.</text>
</comment>
<keyword evidence="8" id="KW-0472">Membrane</keyword>
<evidence type="ECO:0000256" key="1">
    <source>
        <dbReference type="ARBA" id="ARBA00022448"/>
    </source>
</evidence>
<keyword evidence="4" id="KW-0677">Repeat</keyword>
<evidence type="ECO:0000256" key="5">
    <source>
        <dbReference type="ARBA" id="ARBA00022741"/>
    </source>
</evidence>
<evidence type="ECO:0000256" key="3">
    <source>
        <dbReference type="ARBA" id="ARBA00022597"/>
    </source>
</evidence>
<keyword evidence="3" id="KW-0762">Sugar transport</keyword>
<accession>A0ABX1SD18</accession>
<keyword evidence="6 10" id="KW-0067">ATP-binding</keyword>
<dbReference type="InterPro" id="IPR003593">
    <property type="entry name" value="AAA+_ATPase"/>
</dbReference>
<keyword evidence="2" id="KW-1003">Cell membrane</keyword>
<dbReference type="SMART" id="SM00382">
    <property type="entry name" value="AAA"/>
    <property type="match status" value="2"/>
</dbReference>
<dbReference type="PANTHER" id="PTHR43790:SF3">
    <property type="entry name" value="D-ALLOSE IMPORT ATP-BINDING PROTEIN ALSA-RELATED"/>
    <property type="match status" value="1"/>
</dbReference>
<keyword evidence="1" id="KW-0813">Transport</keyword>
<dbReference type="InterPro" id="IPR017871">
    <property type="entry name" value="ABC_transporter-like_CS"/>
</dbReference>